<dbReference type="OrthoDB" id="9816320at2"/>
<dbReference type="PRINTS" id="PR00455">
    <property type="entry name" value="HTHTETR"/>
</dbReference>
<dbReference type="PANTHER" id="PTHR30055">
    <property type="entry name" value="HTH-TYPE TRANSCRIPTIONAL REGULATOR RUTR"/>
    <property type="match status" value="1"/>
</dbReference>
<evidence type="ECO:0000313" key="5">
    <source>
        <dbReference type="EMBL" id="RVU49671.1"/>
    </source>
</evidence>
<evidence type="ECO:0000313" key="6">
    <source>
        <dbReference type="Proteomes" id="UP000285575"/>
    </source>
</evidence>
<dbReference type="GO" id="GO:0000976">
    <property type="term" value="F:transcription cis-regulatory region binding"/>
    <property type="evidence" value="ECO:0007669"/>
    <property type="project" value="TreeGrafter"/>
</dbReference>
<dbReference type="Proteomes" id="UP000285575">
    <property type="component" value="Unassembled WGS sequence"/>
</dbReference>
<protein>
    <submittedName>
        <fullName evidence="5">TetR/AcrR family transcriptional regulator</fullName>
    </submittedName>
</protein>
<proteinExistence type="predicted"/>
<organism evidence="5 6">
    <name type="scientific">Rubrivivax rivuli</name>
    <dbReference type="NCBI Taxonomy" id="1862385"/>
    <lineage>
        <taxon>Bacteria</taxon>
        <taxon>Pseudomonadati</taxon>
        <taxon>Pseudomonadota</taxon>
        <taxon>Betaproteobacteria</taxon>
        <taxon>Burkholderiales</taxon>
        <taxon>Sphaerotilaceae</taxon>
        <taxon>Rubrivivax</taxon>
    </lineage>
</organism>
<evidence type="ECO:0000256" key="2">
    <source>
        <dbReference type="PROSITE-ProRule" id="PRU00335"/>
    </source>
</evidence>
<feature type="region of interest" description="Disordered" evidence="3">
    <location>
        <begin position="19"/>
        <end position="53"/>
    </location>
</feature>
<feature type="compositionally biased region" description="Low complexity" evidence="3">
    <location>
        <begin position="30"/>
        <end position="45"/>
    </location>
</feature>
<dbReference type="PANTHER" id="PTHR30055:SF181">
    <property type="entry name" value="BLR6905 PROTEIN"/>
    <property type="match status" value="1"/>
</dbReference>
<sequence length="260" mass="29269">MGLVEHALNNFSRVEQMVNTAETRPKRGAPKAPAAAPAPSSAAPAARKRLDAREREQQIIEGATEFFARRGLDAQMRELAAELGIAHTLLYHYFPTKRQLIERVYEETIAGRWDTRWETLLDDPQLPVAEKLQAFYREYLPAILTPEWLRILVHSGLSDGLIPNRYFALVRERLFPRLLREVRRAAGSRSKAKASAREEGLLMAFHGGLIYHLGIWPLVYQQSYTGQGDAALTDSFIADRIRGLLLQAPEIVTQVASARA</sequence>
<evidence type="ECO:0000256" key="1">
    <source>
        <dbReference type="ARBA" id="ARBA00023125"/>
    </source>
</evidence>
<evidence type="ECO:0000259" key="4">
    <source>
        <dbReference type="PROSITE" id="PS50977"/>
    </source>
</evidence>
<evidence type="ECO:0000256" key="3">
    <source>
        <dbReference type="SAM" id="MobiDB-lite"/>
    </source>
</evidence>
<dbReference type="SUPFAM" id="SSF46689">
    <property type="entry name" value="Homeodomain-like"/>
    <property type="match status" value="1"/>
</dbReference>
<dbReference type="AlphaFoldDB" id="A0A437RSF8"/>
<comment type="caution">
    <text evidence="5">The sequence shown here is derived from an EMBL/GenBank/DDBJ whole genome shotgun (WGS) entry which is preliminary data.</text>
</comment>
<dbReference type="InterPro" id="IPR009057">
    <property type="entry name" value="Homeodomain-like_sf"/>
</dbReference>
<reference evidence="5 6" key="1">
    <citation type="submission" date="2019-01" db="EMBL/GenBank/DDBJ databases">
        <authorList>
            <person name="Chen W.-M."/>
        </authorList>
    </citation>
    <scope>NUCLEOTIDE SEQUENCE [LARGE SCALE GENOMIC DNA]</scope>
    <source>
        <strain evidence="5 6">KYPY4</strain>
    </source>
</reference>
<dbReference type="Pfam" id="PF00440">
    <property type="entry name" value="TetR_N"/>
    <property type="match status" value="1"/>
</dbReference>
<dbReference type="InterPro" id="IPR001647">
    <property type="entry name" value="HTH_TetR"/>
</dbReference>
<dbReference type="InterPro" id="IPR050109">
    <property type="entry name" value="HTH-type_TetR-like_transc_reg"/>
</dbReference>
<name>A0A437RSF8_9BURK</name>
<feature type="domain" description="HTH tetR-type" evidence="4">
    <location>
        <begin position="53"/>
        <end position="112"/>
    </location>
</feature>
<feature type="DNA-binding region" description="H-T-H motif" evidence="2">
    <location>
        <begin position="75"/>
        <end position="94"/>
    </location>
</feature>
<dbReference type="GO" id="GO:0003700">
    <property type="term" value="F:DNA-binding transcription factor activity"/>
    <property type="evidence" value="ECO:0007669"/>
    <property type="project" value="TreeGrafter"/>
</dbReference>
<dbReference type="EMBL" id="SACR01000001">
    <property type="protein sequence ID" value="RVU49671.1"/>
    <property type="molecule type" value="Genomic_DNA"/>
</dbReference>
<accession>A0A437RSF8</accession>
<dbReference type="Gene3D" id="1.10.357.10">
    <property type="entry name" value="Tetracycline Repressor, domain 2"/>
    <property type="match status" value="1"/>
</dbReference>
<keyword evidence="1 2" id="KW-0238">DNA-binding</keyword>
<keyword evidence="6" id="KW-1185">Reference proteome</keyword>
<gene>
    <name evidence="5" type="ORF">EOE66_03695</name>
</gene>
<dbReference type="PROSITE" id="PS50977">
    <property type="entry name" value="HTH_TETR_2"/>
    <property type="match status" value="1"/>
</dbReference>